<dbReference type="Proteomes" id="UP001141806">
    <property type="component" value="Unassembled WGS sequence"/>
</dbReference>
<evidence type="ECO:0000256" key="1">
    <source>
        <dbReference type="SAM" id="MobiDB-lite"/>
    </source>
</evidence>
<comment type="caution">
    <text evidence="3">The sequence shown here is derived from an EMBL/GenBank/DDBJ whole genome shotgun (WGS) entry which is preliminary data.</text>
</comment>
<feature type="compositionally biased region" description="Basic and acidic residues" evidence="1">
    <location>
        <begin position="69"/>
        <end position="79"/>
    </location>
</feature>
<feature type="compositionally biased region" description="Polar residues" evidence="1">
    <location>
        <begin position="45"/>
        <end position="56"/>
    </location>
</feature>
<sequence>MQKIMLPRGLNLLRSSSFFAIFAISMLLTVETRYLRPSDHGINYQNNSTDVQSSPEMRTFFGGPSTELPEAKNSSEPRWKNTGTPARFQKRDDGGRKDGVRETLLIASLACGVVGLVLMVGAGFIYFFGRRRSSSSYTSCKQIVVRASS</sequence>
<dbReference type="PANTHER" id="PTHR37189">
    <property type="entry name" value="CONCANAVALIN A-LIKE LECTIN/GLUCANASE DOMAIN-CONTAINING PROTEIN-RELATED"/>
    <property type="match status" value="1"/>
</dbReference>
<dbReference type="EMBL" id="JAMYWD010000001">
    <property type="protein sequence ID" value="KAJ4981809.1"/>
    <property type="molecule type" value="Genomic_DNA"/>
</dbReference>
<dbReference type="OrthoDB" id="1107534at2759"/>
<feature type="transmembrane region" description="Helical" evidence="2">
    <location>
        <begin position="12"/>
        <end position="30"/>
    </location>
</feature>
<feature type="transmembrane region" description="Helical" evidence="2">
    <location>
        <begin position="104"/>
        <end position="128"/>
    </location>
</feature>
<organism evidence="3 4">
    <name type="scientific">Protea cynaroides</name>
    <dbReference type="NCBI Taxonomy" id="273540"/>
    <lineage>
        <taxon>Eukaryota</taxon>
        <taxon>Viridiplantae</taxon>
        <taxon>Streptophyta</taxon>
        <taxon>Embryophyta</taxon>
        <taxon>Tracheophyta</taxon>
        <taxon>Spermatophyta</taxon>
        <taxon>Magnoliopsida</taxon>
        <taxon>Proteales</taxon>
        <taxon>Proteaceae</taxon>
        <taxon>Protea</taxon>
    </lineage>
</organism>
<protein>
    <recommendedName>
        <fullName evidence="5">Transmembrane protein</fullName>
    </recommendedName>
</protein>
<keyword evidence="2" id="KW-0812">Transmembrane</keyword>
<keyword evidence="2" id="KW-1133">Transmembrane helix</keyword>
<evidence type="ECO:0008006" key="5">
    <source>
        <dbReference type="Google" id="ProtNLM"/>
    </source>
</evidence>
<reference evidence="3" key="1">
    <citation type="journal article" date="2023" name="Plant J.">
        <title>The genome of the king protea, Protea cynaroides.</title>
        <authorList>
            <person name="Chang J."/>
            <person name="Duong T.A."/>
            <person name="Schoeman C."/>
            <person name="Ma X."/>
            <person name="Roodt D."/>
            <person name="Barker N."/>
            <person name="Li Z."/>
            <person name="Van de Peer Y."/>
            <person name="Mizrachi E."/>
        </authorList>
    </citation>
    <scope>NUCLEOTIDE SEQUENCE</scope>
    <source>
        <tissue evidence="3">Young leaves</tissue>
    </source>
</reference>
<proteinExistence type="predicted"/>
<accession>A0A9Q0R3L0</accession>
<dbReference type="AlphaFoldDB" id="A0A9Q0R3L0"/>
<evidence type="ECO:0000313" key="4">
    <source>
        <dbReference type="Proteomes" id="UP001141806"/>
    </source>
</evidence>
<keyword evidence="2" id="KW-0472">Membrane</keyword>
<feature type="region of interest" description="Disordered" evidence="1">
    <location>
        <begin position="45"/>
        <end position="96"/>
    </location>
</feature>
<gene>
    <name evidence="3" type="ORF">NE237_032646</name>
</gene>
<evidence type="ECO:0000313" key="3">
    <source>
        <dbReference type="EMBL" id="KAJ4981809.1"/>
    </source>
</evidence>
<dbReference type="PANTHER" id="PTHR37189:SF4">
    <property type="entry name" value="TRANSMEMBRANE PROTEIN"/>
    <property type="match status" value="1"/>
</dbReference>
<keyword evidence="4" id="KW-1185">Reference proteome</keyword>
<evidence type="ECO:0000256" key="2">
    <source>
        <dbReference type="SAM" id="Phobius"/>
    </source>
</evidence>
<name>A0A9Q0R3L0_9MAGN</name>